<proteinExistence type="predicted"/>
<keyword evidence="3" id="KW-1185">Reference proteome</keyword>
<keyword evidence="1" id="KW-0732">Signal</keyword>
<dbReference type="EMBL" id="QLYR01000007">
    <property type="protein sequence ID" value="RAQ28198.1"/>
    <property type="molecule type" value="Genomic_DNA"/>
</dbReference>
<protein>
    <submittedName>
        <fullName evidence="2">Uncharacterized protein</fullName>
    </submittedName>
</protein>
<gene>
    <name evidence="2" type="ORF">DPQ25_10645</name>
</gene>
<sequence length="172" mass="20031">MKKLAAKLTALLLVCLLLPLTACSPVDFSEQINDVYAYEDFEVTVRMPRYYQASAMDPNAPLDIEVELRYTGDKESIEIGHSGIFSAALLYYEDEEEPMLPYSFTQELHLQTVYKDQPLIEKWDASKEVQKLGPLKPGKYRAKMYWNFCYTDAAHDSEERITNWAYVYFWII</sequence>
<accession>A0A328UCN6</accession>
<reference evidence="2 3" key="1">
    <citation type="submission" date="2018-06" db="EMBL/GenBank/DDBJ databases">
        <title>Noncontiguous genome sequence of Ruminococcaceae bacterium ASD2818.</title>
        <authorList>
            <person name="Chaplin A.V."/>
            <person name="Sokolova S.R."/>
            <person name="Kochetkova T.O."/>
            <person name="Goltsov A.Y."/>
            <person name="Trofimov D.Y."/>
            <person name="Efimov B.A."/>
        </authorList>
    </citation>
    <scope>NUCLEOTIDE SEQUENCE [LARGE SCALE GENOMIC DNA]</scope>
    <source>
        <strain evidence="2 3">ASD2818</strain>
    </source>
</reference>
<organism evidence="2 3">
    <name type="scientific">Hydrogeniiclostridium mannosilyticum</name>
    <dbReference type="NCBI Taxonomy" id="2764322"/>
    <lineage>
        <taxon>Bacteria</taxon>
        <taxon>Bacillati</taxon>
        <taxon>Bacillota</taxon>
        <taxon>Clostridia</taxon>
        <taxon>Eubacteriales</taxon>
        <taxon>Acutalibacteraceae</taxon>
        <taxon>Hydrogeniiclostridium</taxon>
    </lineage>
</organism>
<evidence type="ECO:0000313" key="3">
    <source>
        <dbReference type="Proteomes" id="UP000249377"/>
    </source>
</evidence>
<dbReference type="Proteomes" id="UP000249377">
    <property type="component" value="Unassembled WGS sequence"/>
</dbReference>
<evidence type="ECO:0000256" key="1">
    <source>
        <dbReference type="SAM" id="SignalP"/>
    </source>
</evidence>
<evidence type="ECO:0000313" key="2">
    <source>
        <dbReference type="EMBL" id="RAQ28198.1"/>
    </source>
</evidence>
<dbReference type="RefSeq" id="WP_112333154.1">
    <property type="nucleotide sequence ID" value="NZ_QLYR01000007.1"/>
</dbReference>
<name>A0A328UCN6_9FIRM</name>
<dbReference type="AlphaFoldDB" id="A0A328UCN6"/>
<feature type="signal peptide" evidence="1">
    <location>
        <begin position="1"/>
        <end position="22"/>
    </location>
</feature>
<feature type="chain" id="PRO_5038710192" evidence="1">
    <location>
        <begin position="23"/>
        <end position="172"/>
    </location>
</feature>
<comment type="caution">
    <text evidence="2">The sequence shown here is derived from an EMBL/GenBank/DDBJ whole genome shotgun (WGS) entry which is preliminary data.</text>
</comment>